<dbReference type="InterPro" id="IPR001087">
    <property type="entry name" value="GDSL"/>
</dbReference>
<dbReference type="EMBL" id="JACCKD010000011">
    <property type="protein sequence ID" value="MBA0128287.1"/>
    <property type="molecule type" value="Genomic_DNA"/>
</dbReference>
<feature type="chain" id="PRO_5039299059" evidence="1">
    <location>
        <begin position="33"/>
        <end position="278"/>
    </location>
</feature>
<evidence type="ECO:0000313" key="3">
    <source>
        <dbReference type="Proteomes" id="UP000582974"/>
    </source>
</evidence>
<dbReference type="RefSeq" id="WP_180895090.1">
    <property type="nucleotide sequence ID" value="NZ_JACCKD010000011.1"/>
</dbReference>
<evidence type="ECO:0000313" key="2">
    <source>
        <dbReference type="EMBL" id="MBA0128287.1"/>
    </source>
</evidence>
<protein>
    <submittedName>
        <fullName evidence="2">SGNH/GDSL hydrolase family protein</fullName>
    </submittedName>
</protein>
<feature type="signal peptide" evidence="1">
    <location>
        <begin position="1"/>
        <end position="32"/>
    </location>
</feature>
<accession>A0A838AGS0</accession>
<gene>
    <name evidence="2" type="ORF">H0B56_22300</name>
</gene>
<name>A0A838AGS0_9PSEU</name>
<dbReference type="SUPFAM" id="SSF52266">
    <property type="entry name" value="SGNH hydrolase"/>
    <property type="match status" value="1"/>
</dbReference>
<dbReference type="AlphaFoldDB" id="A0A838AGS0"/>
<reference evidence="2 3" key="1">
    <citation type="submission" date="2020-07" db="EMBL/GenBank/DDBJ databases">
        <title>Genome of Haloechinothrix sp.</title>
        <authorList>
            <person name="Tang S.-K."/>
            <person name="Yang L."/>
            <person name="Zhu W.-Y."/>
        </authorList>
    </citation>
    <scope>NUCLEOTIDE SEQUENCE [LARGE SCALE GENOMIC DNA]</scope>
    <source>
        <strain evidence="2 3">YIM 98757</strain>
    </source>
</reference>
<dbReference type="InterPro" id="IPR036514">
    <property type="entry name" value="SGNH_hydro_sf"/>
</dbReference>
<keyword evidence="2" id="KW-0378">Hydrolase</keyword>
<organism evidence="2 3">
    <name type="scientific">Haloechinothrix aidingensis</name>
    <dbReference type="NCBI Taxonomy" id="2752311"/>
    <lineage>
        <taxon>Bacteria</taxon>
        <taxon>Bacillati</taxon>
        <taxon>Actinomycetota</taxon>
        <taxon>Actinomycetes</taxon>
        <taxon>Pseudonocardiales</taxon>
        <taxon>Pseudonocardiaceae</taxon>
        <taxon>Haloechinothrix</taxon>
    </lineage>
</organism>
<dbReference type="Gene3D" id="3.40.50.1110">
    <property type="entry name" value="SGNH hydrolase"/>
    <property type="match status" value="1"/>
</dbReference>
<comment type="caution">
    <text evidence="2">The sequence shown here is derived from an EMBL/GenBank/DDBJ whole genome shotgun (WGS) entry which is preliminary data.</text>
</comment>
<keyword evidence="1" id="KW-0732">Signal</keyword>
<keyword evidence="3" id="KW-1185">Reference proteome</keyword>
<sequence>MTLRRTLTRARVAIVAVLAAVLGATTAPAASAASEPDSMDALGDSITRAFNTCFFAWTDCVANSWSTGTNSDVDSYYSRLLARNSGIEGNNDNDASTGAVMADLDNQAADAVSREVELVTILMGSNDACTDTIEEMTDVDTFRNQFETAMSRLDSGIPGADIKVASIPDIYQLWELFHDNDDAVSTWDSYDICQSLLKNPRSDDPADVERRETFRQRVIDYNAELESVCADYSRCEFDGNAVFGTTFEERHVTTRDYFHPSVEGQALLAEVTWQSIGY</sequence>
<proteinExistence type="predicted"/>
<dbReference type="Pfam" id="PF00657">
    <property type="entry name" value="Lipase_GDSL"/>
    <property type="match status" value="1"/>
</dbReference>
<evidence type="ECO:0000256" key="1">
    <source>
        <dbReference type="SAM" id="SignalP"/>
    </source>
</evidence>
<dbReference type="GO" id="GO:0016788">
    <property type="term" value="F:hydrolase activity, acting on ester bonds"/>
    <property type="evidence" value="ECO:0007669"/>
    <property type="project" value="InterPro"/>
</dbReference>
<dbReference type="Proteomes" id="UP000582974">
    <property type="component" value="Unassembled WGS sequence"/>
</dbReference>